<dbReference type="Pfam" id="PF26154">
    <property type="entry name" value="DUF8042"/>
    <property type="match status" value="1"/>
</dbReference>
<evidence type="ECO:0000259" key="1">
    <source>
        <dbReference type="Pfam" id="PF26154"/>
    </source>
</evidence>
<keyword evidence="3" id="KW-1185">Reference proteome</keyword>
<dbReference type="InterPro" id="IPR058355">
    <property type="entry name" value="DUF8042"/>
</dbReference>
<sequence>MKIILNDEEQIIKQTVEKKQGIIETIDKLVDGNILSHIIINDYPIYIEIEDYIDRHLNDIEKIQIITKTKSEFVNDTLLTAENYLEHGINAIEHLADQFYQTPTQEDWNQFKNFTDGLNWINNVILNIDSLKERPSNWNDYVKIYHDLENGVRELAEAVEGNDEILIADIINYEIKSIYEKLNKLITTTIDTEGCRPNAN</sequence>
<evidence type="ECO:0000313" key="3">
    <source>
        <dbReference type="Proteomes" id="UP000184184"/>
    </source>
</evidence>
<proteinExistence type="predicted"/>
<dbReference type="Proteomes" id="UP000184184">
    <property type="component" value="Unassembled WGS sequence"/>
</dbReference>
<name>A0A1M7MZX5_9BACI</name>
<protein>
    <recommendedName>
        <fullName evidence="1">DUF8042 domain-containing protein</fullName>
    </recommendedName>
</protein>
<dbReference type="STRING" id="1027249.SAMN05216179_1448"/>
<organism evidence="2 3">
    <name type="scientific">Gracilibacillus kekensis</name>
    <dbReference type="NCBI Taxonomy" id="1027249"/>
    <lineage>
        <taxon>Bacteria</taxon>
        <taxon>Bacillati</taxon>
        <taxon>Bacillota</taxon>
        <taxon>Bacilli</taxon>
        <taxon>Bacillales</taxon>
        <taxon>Bacillaceae</taxon>
        <taxon>Gracilibacillus</taxon>
    </lineage>
</organism>
<accession>A0A1M7MZX5</accession>
<reference evidence="2 3" key="1">
    <citation type="submission" date="2016-11" db="EMBL/GenBank/DDBJ databases">
        <authorList>
            <person name="Jaros S."/>
            <person name="Januszkiewicz K."/>
            <person name="Wedrychowicz H."/>
        </authorList>
    </citation>
    <scope>NUCLEOTIDE SEQUENCE [LARGE SCALE GENOMIC DNA]</scope>
    <source>
        <strain evidence="2 3">CGMCC 1.10681</strain>
    </source>
</reference>
<evidence type="ECO:0000313" key="2">
    <source>
        <dbReference type="EMBL" id="SHM96640.1"/>
    </source>
</evidence>
<dbReference type="EMBL" id="FRCZ01000002">
    <property type="protein sequence ID" value="SHM96640.1"/>
    <property type="molecule type" value="Genomic_DNA"/>
</dbReference>
<dbReference type="AlphaFoldDB" id="A0A1M7MZX5"/>
<gene>
    <name evidence="2" type="ORF">SAMN05216179_1448</name>
</gene>
<feature type="domain" description="DUF8042" evidence="1">
    <location>
        <begin position="82"/>
        <end position="190"/>
    </location>
</feature>